<accession>A0A317F8W8</accession>
<evidence type="ECO:0000256" key="1">
    <source>
        <dbReference type="SAM" id="MobiDB-lite"/>
    </source>
</evidence>
<feature type="region of interest" description="Disordered" evidence="1">
    <location>
        <begin position="58"/>
        <end position="135"/>
    </location>
</feature>
<name>A0A317F8W8_9PROT</name>
<evidence type="ECO:0000313" key="2">
    <source>
        <dbReference type="EMBL" id="PWS34467.1"/>
    </source>
</evidence>
<dbReference type="Proteomes" id="UP000245765">
    <property type="component" value="Unassembled WGS sequence"/>
</dbReference>
<gene>
    <name evidence="2" type="ORF">DFH01_25995</name>
</gene>
<evidence type="ECO:0008006" key="4">
    <source>
        <dbReference type="Google" id="ProtNLM"/>
    </source>
</evidence>
<comment type="caution">
    <text evidence="2">The sequence shown here is derived from an EMBL/GenBank/DDBJ whole genome shotgun (WGS) entry which is preliminary data.</text>
</comment>
<keyword evidence="3" id="KW-1185">Reference proteome</keyword>
<reference evidence="3" key="1">
    <citation type="submission" date="2018-05" db="EMBL/GenBank/DDBJ databases">
        <authorList>
            <person name="Du Z."/>
            <person name="Wang X."/>
        </authorList>
    </citation>
    <scope>NUCLEOTIDE SEQUENCE [LARGE SCALE GENOMIC DNA]</scope>
    <source>
        <strain evidence="3">CQN31</strain>
    </source>
</reference>
<proteinExistence type="predicted"/>
<dbReference type="RefSeq" id="WP_109873440.1">
    <property type="nucleotide sequence ID" value="NZ_QGNA01000007.1"/>
</dbReference>
<dbReference type="EMBL" id="QGNA01000007">
    <property type="protein sequence ID" value="PWS34467.1"/>
    <property type="molecule type" value="Genomic_DNA"/>
</dbReference>
<feature type="compositionally biased region" description="Low complexity" evidence="1">
    <location>
        <begin position="74"/>
        <end position="85"/>
    </location>
</feature>
<organism evidence="2 3">
    <name type="scientific">Falsiroseomonas bella</name>
    <dbReference type="NCBI Taxonomy" id="2184016"/>
    <lineage>
        <taxon>Bacteria</taxon>
        <taxon>Pseudomonadati</taxon>
        <taxon>Pseudomonadota</taxon>
        <taxon>Alphaproteobacteria</taxon>
        <taxon>Acetobacterales</taxon>
        <taxon>Roseomonadaceae</taxon>
        <taxon>Falsiroseomonas</taxon>
    </lineage>
</organism>
<protein>
    <recommendedName>
        <fullName evidence="4">Phasin domain-containing protein</fullName>
    </recommendedName>
</protein>
<evidence type="ECO:0000313" key="3">
    <source>
        <dbReference type="Proteomes" id="UP000245765"/>
    </source>
</evidence>
<sequence>MSSNPFLSQWLSAANAAAGAWRGFWTAEFARQQAAMATEWQRQTMQFWTQAMTATMQGATVAPARSEPAAPMTAEPLPAPQQAADEPAEAPAEEKPAPAPKRPVPARAATQRVKAQAKRGPARTPSRRGPAATRH</sequence>
<dbReference type="AlphaFoldDB" id="A0A317F8W8"/>